<accession>A0A6G1E4N7</accession>
<name>A0A6G1E4N7_9ORYZ</name>
<evidence type="ECO:0000256" key="1">
    <source>
        <dbReference type="SAM" id="MobiDB-lite"/>
    </source>
</evidence>
<reference evidence="2 3" key="1">
    <citation type="submission" date="2019-11" db="EMBL/GenBank/DDBJ databases">
        <title>Whole genome sequence of Oryza granulata.</title>
        <authorList>
            <person name="Li W."/>
        </authorList>
    </citation>
    <scope>NUCLEOTIDE SEQUENCE [LARGE SCALE GENOMIC DNA]</scope>
    <source>
        <strain evidence="3">cv. Menghai</strain>
        <tissue evidence="2">Leaf</tissue>
    </source>
</reference>
<feature type="compositionally biased region" description="Basic and acidic residues" evidence="1">
    <location>
        <begin position="72"/>
        <end position="81"/>
    </location>
</feature>
<feature type="region of interest" description="Disordered" evidence="1">
    <location>
        <begin position="1"/>
        <end position="89"/>
    </location>
</feature>
<dbReference type="Proteomes" id="UP000479710">
    <property type="component" value="Unassembled WGS sequence"/>
</dbReference>
<feature type="compositionally biased region" description="Acidic residues" evidence="1">
    <location>
        <begin position="1"/>
        <end position="11"/>
    </location>
</feature>
<protein>
    <submittedName>
        <fullName evidence="2">Uncharacterized protein</fullName>
    </submittedName>
</protein>
<dbReference type="EMBL" id="SPHZ02000005">
    <property type="protein sequence ID" value="KAF0918903.1"/>
    <property type="molecule type" value="Genomic_DNA"/>
</dbReference>
<organism evidence="2 3">
    <name type="scientific">Oryza meyeriana var. granulata</name>
    <dbReference type="NCBI Taxonomy" id="110450"/>
    <lineage>
        <taxon>Eukaryota</taxon>
        <taxon>Viridiplantae</taxon>
        <taxon>Streptophyta</taxon>
        <taxon>Embryophyta</taxon>
        <taxon>Tracheophyta</taxon>
        <taxon>Spermatophyta</taxon>
        <taxon>Magnoliopsida</taxon>
        <taxon>Liliopsida</taxon>
        <taxon>Poales</taxon>
        <taxon>Poaceae</taxon>
        <taxon>BOP clade</taxon>
        <taxon>Oryzoideae</taxon>
        <taxon>Oryzeae</taxon>
        <taxon>Oryzinae</taxon>
        <taxon>Oryza</taxon>
        <taxon>Oryza meyeriana</taxon>
    </lineage>
</organism>
<feature type="compositionally biased region" description="Basic and acidic residues" evidence="1">
    <location>
        <begin position="38"/>
        <end position="54"/>
    </location>
</feature>
<keyword evidence="3" id="KW-1185">Reference proteome</keyword>
<dbReference type="AlphaFoldDB" id="A0A6G1E4N7"/>
<comment type="caution">
    <text evidence="2">The sequence shown here is derived from an EMBL/GenBank/DDBJ whole genome shotgun (WGS) entry which is preliminary data.</text>
</comment>
<evidence type="ECO:0000313" key="2">
    <source>
        <dbReference type="EMBL" id="KAF0918903.1"/>
    </source>
</evidence>
<proteinExistence type="predicted"/>
<sequence length="89" mass="9025">MAVAQPEEEDNSDRWALTPPVGGTGGDGRGKRAAMLGRRGEVGLTRKAERDRRRGAGGGSGPGQLGWAQEEAGLRGEEGGEGRVGGPGG</sequence>
<evidence type="ECO:0000313" key="3">
    <source>
        <dbReference type="Proteomes" id="UP000479710"/>
    </source>
</evidence>
<gene>
    <name evidence="2" type="ORF">E2562_027342</name>
</gene>